<dbReference type="Pfam" id="PF05936">
    <property type="entry name" value="T6SS_VasE"/>
    <property type="match status" value="1"/>
</dbReference>
<gene>
    <name evidence="1" type="ORF">GSUB_05380</name>
</gene>
<protein>
    <recommendedName>
        <fullName evidence="3">Type VI secretion protein</fullName>
    </recommendedName>
</protein>
<dbReference type="HOGENOM" id="CLU_031690_3_1_7"/>
<evidence type="ECO:0008006" key="3">
    <source>
        <dbReference type="Google" id="ProtNLM"/>
    </source>
</evidence>
<accession>A0A0B5FFN6</accession>
<dbReference type="PANTHER" id="PTHR35566">
    <property type="entry name" value="BLR3599 PROTEIN"/>
    <property type="match status" value="1"/>
</dbReference>
<keyword evidence="2" id="KW-1185">Reference proteome</keyword>
<dbReference type="STRING" id="483547.GSUB_05380"/>
<dbReference type="EMBL" id="CP010311">
    <property type="protein sequence ID" value="AJF06108.1"/>
    <property type="molecule type" value="Genomic_DNA"/>
</dbReference>
<organism evidence="1 2">
    <name type="scientific">Geoalkalibacter subterraneus</name>
    <dbReference type="NCBI Taxonomy" id="483547"/>
    <lineage>
        <taxon>Bacteria</taxon>
        <taxon>Pseudomonadati</taxon>
        <taxon>Thermodesulfobacteriota</taxon>
        <taxon>Desulfuromonadia</taxon>
        <taxon>Desulfuromonadales</taxon>
        <taxon>Geoalkalibacteraceae</taxon>
        <taxon>Geoalkalibacter</taxon>
    </lineage>
</organism>
<sequence>MGMNGLRKIIWTEGMFLGPQHFQQWDRYQEQVQGLFTRTLNPLAWGLLDLRIDHRSLENGHLRIENCLALFPDGQLVAYDAAVDPPLGCELEGRGGDSVDVYLGLPANRCVEGISGYPQRRLLSGWQAEYLEIADEYDTERGREVLMARPNLVLLRADQPRDAFAALPVARVRSQGDGSFSLVREFIPPVASIKASPRLESLLSGMVEIIAARMRMLNDRKNACGGGAGEFVQSDPLNFHLLQVLSGAWGSLKHFQHHPELHPEILYRHLSALAGSLLAFAKGDADEIPRYRHEALDQVFPPLAQLLEQLMEVQTRQRSVEMVLERENDCLWRVEGLAPEQLRGASFFLEVDHAADSPDWITDFTRQVKVGARSSIEQMVASALPGVRLVHTQRPPARMSVRSGCEYFRLEARGDAWKRMVEEGTIAVFVSHPFAQASLALARVQES</sequence>
<evidence type="ECO:0000313" key="2">
    <source>
        <dbReference type="Proteomes" id="UP000035036"/>
    </source>
</evidence>
<dbReference type="InterPro" id="IPR010263">
    <property type="entry name" value="T6SS_TssK"/>
</dbReference>
<proteinExistence type="predicted"/>
<dbReference type="Proteomes" id="UP000035036">
    <property type="component" value="Chromosome"/>
</dbReference>
<dbReference type="PANTHER" id="PTHR35566:SF1">
    <property type="entry name" value="TYPE VI SECRETION SYSTEM BASEPLATE COMPONENT TSSK1"/>
    <property type="match status" value="1"/>
</dbReference>
<evidence type="ECO:0000313" key="1">
    <source>
        <dbReference type="EMBL" id="AJF06108.1"/>
    </source>
</evidence>
<dbReference type="RefSeq" id="WP_040199593.1">
    <property type="nucleotide sequence ID" value="NZ_CP010311.1"/>
</dbReference>
<dbReference type="OrthoDB" id="9775333at2"/>
<reference evidence="1 2" key="1">
    <citation type="journal article" date="2015" name="Genome Announc.">
        <title>Genomes of Geoalkalibacter ferrihydriticus Z-0531T and Geoalkalibacter subterraneus Red1T, Two Haloalkaliphilic Metal-Reducing Deltaproteobacteria.</title>
        <authorList>
            <person name="Badalamenti J.P."/>
            <person name="Krajmalnik-Brown R."/>
            <person name="Torres C.I."/>
            <person name="Bond D.R."/>
        </authorList>
    </citation>
    <scope>NUCLEOTIDE SEQUENCE [LARGE SCALE GENOMIC DNA]</scope>
    <source>
        <strain evidence="1 2">Red1</strain>
    </source>
</reference>
<name>A0A0B5FFN6_9BACT</name>
<dbReference type="NCBIfam" id="TIGR03353">
    <property type="entry name" value="VI_chp_4"/>
    <property type="match status" value="1"/>
</dbReference>
<dbReference type="KEGG" id="gsb:GSUB_05380"/>
<dbReference type="AlphaFoldDB" id="A0A0B5FFN6"/>